<keyword evidence="3 9" id="KW-0813">Transport</keyword>
<dbReference type="Gene3D" id="2.60.40.2070">
    <property type="match status" value="1"/>
</dbReference>
<evidence type="ECO:0000256" key="6">
    <source>
        <dbReference type="ARBA" id="ARBA00022729"/>
    </source>
</evidence>
<keyword evidence="6" id="KW-0732">Signal</keyword>
<dbReference type="GO" id="GO:0015473">
    <property type="term" value="F:fimbrial usher porin activity"/>
    <property type="evidence" value="ECO:0007669"/>
    <property type="project" value="InterPro"/>
</dbReference>
<keyword evidence="7 9" id="KW-0472">Membrane</keyword>
<evidence type="ECO:0000256" key="9">
    <source>
        <dbReference type="RuleBase" id="RU003884"/>
    </source>
</evidence>
<dbReference type="PROSITE" id="PS01151">
    <property type="entry name" value="FIMBRIAL_USHER"/>
    <property type="match status" value="1"/>
</dbReference>
<feature type="region of interest" description="Disordered" evidence="10">
    <location>
        <begin position="808"/>
        <end position="830"/>
    </location>
</feature>
<dbReference type="Gene3D" id="3.10.20.410">
    <property type="match status" value="1"/>
</dbReference>
<dbReference type="Gene3D" id="2.60.40.2610">
    <property type="entry name" value="Outer membrane usher protein FimD, plug domain"/>
    <property type="match status" value="1"/>
</dbReference>
<dbReference type="FunFam" id="2.60.40.3110:FF:000001">
    <property type="entry name" value="Putative fimbrial outer membrane usher"/>
    <property type="match status" value="1"/>
</dbReference>
<evidence type="ECO:0000256" key="10">
    <source>
        <dbReference type="SAM" id="MobiDB-lite"/>
    </source>
</evidence>
<comment type="subcellular location">
    <subcellularLocation>
        <location evidence="1 9">Cell outer membrane</location>
        <topology evidence="1 9">Multi-pass membrane protein</topology>
    </subcellularLocation>
</comment>
<evidence type="ECO:0000313" key="13">
    <source>
        <dbReference type="EMBL" id="KUZ80277.1"/>
    </source>
</evidence>
<dbReference type="InterPro" id="IPR000015">
    <property type="entry name" value="Fimb_usher"/>
</dbReference>
<keyword evidence="4" id="KW-1134">Transmembrane beta strand</keyword>
<feature type="compositionally biased region" description="Polar residues" evidence="10">
    <location>
        <begin position="813"/>
        <end position="830"/>
    </location>
</feature>
<dbReference type="PANTHER" id="PTHR30451">
    <property type="entry name" value="OUTER MEMBRANE USHER PROTEIN"/>
    <property type="match status" value="1"/>
</dbReference>
<gene>
    <name evidence="13" type="ORF">WI38_33880</name>
</gene>
<dbReference type="EMBL" id="LOTN01000080">
    <property type="protein sequence ID" value="KUZ80277.1"/>
    <property type="molecule type" value="Genomic_DNA"/>
</dbReference>
<feature type="domain" description="PapC-like C-terminal" evidence="11">
    <location>
        <begin position="724"/>
        <end position="780"/>
    </location>
</feature>
<dbReference type="Pfam" id="PF13953">
    <property type="entry name" value="PapC_C"/>
    <property type="match status" value="1"/>
</dbReference>
<evidence type="ECO:0000259" key="12">
    <source>
        <dbReference type="Pfam" id="PF13954"/>
    </source>
</evidence>
<feature type="domain" description="PapC N-terminal" evidence="12">
    <location>
        <begin position="4"/>
        <end position="147"/>
    </location>
</feature>
<dbReference type="InterPro" id="IPR025949">
    <property type="entry name" value="PapC-like_C"/>
</dbReference>
<comment type="caution">
    <text evidence="13">The sequence shown here is derived from an EMBL/GenBank/DDBJ whole genome shotgun (WGS) entry which is preliminary data.</text>
</comment>
<evidence type="ECO:0000259" key="11">
    <source>
        <dbReference type="Pfam" id="PF13953"/>
    </source>
</evidence>
<dbReference type="InterPro" id="IPR042186">
    <property type="entry name" value="FimD_plug_dom"/>
</dbReference>
<dbReference type="InterPro" id="IPR043142">
    <property type="entry name" value="PapC-like_C_sf"/>
</dbReference>
<protein>
    <submittedName>
        <fullName evidence="13">Fimbrial assembly protein</fullName>
    </submittedName>
</protein>
<dbReference type="Proteomes" id="UP000065521">
    <property type="component" value="Unassembled WGS sequence"/>
</dbReference>
<dbReference type="Pfam" id="PF13954">
    <property type="entry name" value="PapC_N"/>
    <property type="match status" value="1"/>
</dbReference>
<dbReference type="Gene3D" id="2.60.40.3110">
    <property type="match status" value="1"/>
</dbReference>
<comment type="similarity">
    <text evidence="2 9">Belongs to the fimbrial export usher family.</text>
</comment>
<dbReference type="InterPro" id="IPR037224">
    <property type="entry name" value="PapC_N_sf"/>
</dbReference>
<evidence type="ECO:0000313" key="14">
    <source>
        <dbReference type="Proteomes" id="UP000065521"/>
    </source>
</evidence>
<accession>A0A102LJV0</accession>
<keyword evidence="8 9" id="KW-0998">Cell outer membrane</keyword>
<proteinExistence type="inferred from homology"/>
<evidence type="ECO:0000256" key="3">
    <source>
        <dbReference type="ARBA" id="ARBA00022448"/>
    </source>
</evidence>
<dbReference type="InterPro" id="IPR025885">
    <property type="entry name" value="PapC_N"/>
</dbReference>
<evidence type="ECO:0000256" key="4">
    <source>
        <dbReference type="ARBA" id="ARBA00022452"/>
    </source>
</evidence>
<evidence type="ECO:0000256" key="2">
    <source>
        <dbReference type="ARBA" id="ARBA00008064"/>
    </source>
</evidence>
<reference evidence="13 14" key="1">
    <citation type="submission" date="2015-11" db="EMBL/GenBank/DDBJ databases">
        <title>Expanding the genomic diversity of Burkholderia species for the development of highly accurate diagnostics.</title>
        <authorList>
            <person name="Sahl J."/>
            <person name="Keim P."/>
            <person name="Wagner D."/>
        </authorList>
    </citation>
    <scope>NUCLEOTIDE SEQUENCE [LARGE SCALE GENOMIC DNA]</scope>
    <source>
        <strain evidence="13 14">RF32-BP4</strain>
    </source>
</reference>
<keyword evidence="5 9" id="KW-0812">Transmembrane</keyword>
<evidence type="ECO:0000256" key="7">
    <source>
        <dbReference type="ARBA" id="ARBA00023136"/>
    </source>
</evidence>
<dbReference type="Pfam" id="PF00577">
    <property type="entry name" value="Usher"/>
    <property type="match status" value="1"/>
</dbReference>
<evidence type="ECO:0000256" key="8">
    <source>
        <dbReference type="ARBA" id="ARBA00023237"/>
    </source>
</evidence>
<name>A0A102LJV0_9BURK</name>
<sequence length="830" mass="88600">MRSGSGETVDLSRFANGNPLLPGEYRVDVYVADRFVARETVTVKSGDGPDGGARSAARICVSRTLFDRLGIDASQVASENLARLADPAGCVTIEELTHDARASLDTADLRLDVSLPQAMMRRRARGYVDPALWDSGVTAGMLGYNATYYRSESGNLTQQSAYVGINAGFNVGGWMFRHSGSYQWRERDPSHYSSIRTYVQRDITPMKARVTLGESNTSGEIFDTFAFRGAQLATDDQMWPESMRGYAPVVRGIAQTNARVTVRQGDAVLYETSVAPGAFVIDDLYPTGYGGDLSVTVTEADGRVQEFKVPYASVAQLLRPGRTRYSVVAGMVRLSGLSYTPKVFQATVQRGLTNNFTAYAGAQFTNDYGAVLAGGALSTPVGAFALDVTKSWVSSAGFKRNGTSVRATYSKLISATDSNVSVAAYRFSSSGYMDLQNALQYSDLARRGTLSDSSWTASRPRNRLSMTASQGLGERGGNIYISGYSQNFWDRAGTDTQFQVGYSNSYRSLGYTVSASRSRTSLGRMENVVMLSLSVPLGSKTHAPTLNLAVTNGSDGTSVRSTVNGTALKDNSLDYSIGVTRNSNRDVGANGSVLYRSRYSALQGSVDVGNHYRAMSAGANGMLVADSDGVTASPYNAQSIAIVEAPAAAGARVLGYSAVVLDGNGRAVVPYLNPYRLNEVSIDPNGLPDDVELLTTRQQVAPRNGAIVKVRYGTVVGRPVLVRGTLPGGNVLPFGASVVDEAGNAIGTVGQNGQLYARLAEGLEKLLVKWGQKERNSCVLMLPEPAPATADDKPGALKHLQRFEAECQPLAPETSQAASTRARTPAQTSG</sequence>
<dbReference type="GO" id="GO:0009279">
    <property type="term" value="C:cell outer membrane"/>
    <property type="evidence" value="ECO:0007669"/>
    <property type="project" value="UniProtKB-SubCell"/>
</dbReference>
<dbReference type="PANTHER" id="PTHR30451:SF20">
    <property type="entry name" value="FIMBRIAE USHER"/>
    <property type="match status" value="1"/>
</dbReference>
<evidence type="ECO:0000256" key="5">
    <source>
        <dbReference type="ARBA" id="ARBA00022692"/>
    </source>
</evidence>
<evidence type="ECO:0000256" key="1">
    <source>
        <dbReference type="ARBA" id="ARBA00004571"/>
    </source>
</evidence>
<dbReference type="AlphaFoldDB" id="A0A102LJV0"/>
<dbReference type="InterPro" id="IPR018030">
    <property type="entry name" value="Fimbrial_membr_usher_CS"/>
</dbReference>
<dbReference type="GO" id="GO:0009297">
    <property type="term" value="P:pilus assembly"/>
    <property type="evidence" value="ECO:0007669"/>
    <property type="project" value="InterPro"/>
</dbReference>
<dbReference type="SUPFAM" id="SSF141729">
    <property type="entry name" value="FimD N-terminal domain-like"/>
    <property type="match status" value="1"/>
</dbReference>
<organism evidence="13 14">
    <name type="scientific">Burkholderia ubonensis</name>
    <dbReference type="NCBI Taxonomy" id="101571"/>
    <lineage>
        <taxon>Bacteria</taxon>
        <taxon>Pseudomonadati</taxon>
        <taxon>Pseudomonadota</taxon>
        <taxon>Betaproteobacteria</taxon>
        <taxon>Burkholderiales</taxon>
        <taxon>Burkholderiaceae</taxon>
        <taxon>Burkholderia</taxon>
        <taxon>Burkholderia cepacia complex</taxon>
    </lineage>
</organism>
<keyword evidence="9" id="KW-1029">Fimbrium biogenesis</keyword>